<comment type="caution">
    <text evidence="2">The sequence shown here is derived from an EMBL/GenBank/DDBJ whole genome shotgun (WGS) entry which is preliminary data.</text>
</comment>
<feature type="transmembrane region" description="Helical" evidence="1">
    <location>
        <begin position="22"/>
        <end position="43"/>
    </location>
</feature>
<keyword evidence="3" id="KW-1185">Reference proteome</keyword>
<evidence type="ECO:0000256" key="1">
    <source>
        <dbReference type="SAM" id="Phobius"/>
    </source>
</evidence>
<feature type="transmembrane region" description="Helical" evidence="1">
    <location>
        <begin position="63"/>
        <end position="84"/>
    </location>
</feature>
<sequence length="226" mass="26437">MECSIKAKKVDQAMKNYKRAQIFLYNFILYSLTSLIIFFFFSYQFSFPLKNLLFSLPKTNINYLFSVDAKCLFIVANLIIFILVRESKVARSSNSSPVSDIYDEYIARSQINSIKVNSNFVAKEKEEEEKRHGIIINNVYDEEKKKEMRVCNSMRYSKQEKKGLRMSKSEVWGESEIMKMEKMTKGGKESQVCIPKEELNKRVEAFIARVNKQRLLEAELVDHSRG</sequence>
<name>A0A830CW27_9LAMI</name>
<reference evidence="2" key="1">
    <citation type="submission" date="2020-07" db="EMBL/GenBank/DDBJ databases">
        <title>Ethylene signaling mediates host invasion by parasitic plants.</title>
        <authorList>
            <person name="Yoshida S."/>
        </authorList>
    </citation>
    <scope>NUCLEOTIDE SEQUENCE</scope>
    <source>
        <strain evidence="2">Okayama</strain>
    </source>
</reference>
<dbReference type="PANTHER" id="PTHR35762">
    <property type="entry name" value="TRANSMEMBRANE PROTEIN"/>
    <property type="match status" value="1"/>
</dbReference>
<evidence type="ECO:0000313" key="2">
    <source>
        <dbReference type="EMBL" id="GFQ01799.1"/>
    </source>
</evidence>
<keyword evidence="1" id="KW-0812">Transmembrane</keyword>
<dbReference type="PANTHER" id="PTHR35762:SF2">
    <property type="entry name" value="TRANSMEMBRANE PROTEIN"/>
    <property type="match status" value="1"/>
</dbReference>
<keyword evidence="1" id="KW-0472">Membrane</keyword>
<dbReference type="Proteomes" id="UP000653305">
    <property type="component" value="Unassembled WGS sequence"/>
</dbReference>
<protein>
    <recommendedName>
        <fullName evidence="4">DUF4408 domain-containing protein</fullName>
    </recommendedName>
</protein>
<evidence type="ECO:0000313" key="3">
    <source>
        <dbReference type="Proteomes" id="UP000653305"/>
    </source>
</evidence>
<organism evidence="2 3">
    <name type="scientific">Phtheirospermum japonicum</name>
    <dbReference type="NCBI Taxonomy" id="374723"/>
    <lineage>
        <taxon>Eukaryota</taxon>
        <taxon>Viridiplantae</taxon>
        <taxon>Streptophyta</taxon>
        <taxon>Embryophyta</taxon>
        <taxon>Tracheophyta</taxon>
        <taxon>Spermatophyta</taxon>
        <taxon>Magnoliopsida</taxon>
        <taxon>eudicotyledons</taxon>
        <taxon>Gunneridae</taxon>
        <taxon>Pentapetalae</taxon>
        <taxon>asterids</taxon>
        <taxon>lamiids</taxon>
        <taxon>Lamiales</taxon>
        <taxon>Orobanchaceae</taxon>
        <taxon>Orobanchaceae incertae sedis</taxon>
        <taxon>Phtheirospermum</taxon>
    </lineage>
</organism>
<evidence type="ECO:0008006" key="4">
    <source>
        <dbReference type="Google" id="ProtNLM"/>
    </source>
</evidence>
<dbReference type="EMBL" id="BMAC01000711">
    <property type="protein sequence ID" value="GFQ01799.1"/>
    <property type="molecule type" value="Genomic_DNA"/>
</dbReference>
<dbReference type="OrthoDB" id="909905at2759"/>
<accession>A0A830CW27</accession>
<gene>
    <name evidence="2" type="ORF">PHJA_002323800</name>
</gene>
<keyword evidence="1" id="KW-1133">Transmembrane helix</keyword>
<dbReference type="AlphaFoldDB" id="A0A830CW27"/>
<proteinExistence type="predicted"/>